<dbReference type="RefSeq" id="WP_147923586.1">
    <property type="nucleotide sequence ID" value="NZ_VRTY01000104.1"/>
</dbReference>
<dbReference type="Proteomes" id="UP000321926">
    <property type="component" value="Unassembled WGS sequence"/>
</dbReference>
<proteinExistence type="predicted"/>
<gene>
    <name evidence="1" type="ORF">FVR03_20190</name>
</gene>
<dbReference type="AlphaFoldDB" id="A0A5C8J4L6"/>
<dbReference type="OrthoDB" id="9858261at2"/>
<dbReference type="EMBL" id="VRTY01000104">
    <property type="protein sequence ID" value="TXK30863.1"/>
    <property type="molecule type" value="Genomic_DNA"/>
</dbReference>
<accession>A0A5C8J4L6</accession>
<protein>
    <submittedName>
        <fullName evidence="1">Uncharacterized protein</fullName>
    </submittedName>
</protein>
<evidence type="ECO:0000313" key="1">
    <source>
        <dbReference type="EMBL" id="TXK30863.1"/>
    </source>
</evidence>
<comment type="caution">
    <text evidence="1">The sequence shown here is derived from an EMBL/GenBank/DDBJ whole genome shotgun (WGS) entry which is preliminary data.</text>
</comment>
<organism evidence="1 2">
    <name type="scientific">Pontibacter qinzhouensis</name>
    <dbReference type="NCBI Taxonomy" id="2603253"/>
    <lineage>
        <taxon>Bacteria</taxon>
        <taxon>Pseudomonadati</taxon>
        <taxon>Bacteroidota</taxon>
        <taxon>Cytophagia</taxon>
        <taxon>Cytophagales</taxon>
        <taxon>Hymenobacteraceae</taxon>
        <taxon>Pontibacter</taxon>
    </lineage>
</organism>
<keyword evidence="2" id="KW-1185">Reference proteome</keyword>
<name>A0A5C8J4L6_9BACT</name>
<reference evidence="1 2" key="1">
    <citation type="submission" date="2019-08" db="EMBL/GenBank/DDBJ databases">
        <authorList>
            <person name="Shi S."/>
        </authorList>
    </citation>
    <scope>NUCLEOTIDE SEQUENCE [LARGE SCALE GENOMIC DNA]</scope>
    <source>
        <strain evidence="1 2">GY10130</strain>
    </source>
</reference>
<sequence>MATDNIIWKIPGNRLHDLSEILAEICYNGSNYYDENKAEEMATSVKRLFYTIEHYMRVHPEYRKPTDLLRPVTYGEVSRVMVDSIHEFGNKLLENGDFIDSLHNKPIDVNSILTLTKNVIRKDKIQQVTADV</sequence>
<evidence type="ECO:0000313" key="2">
    <source>
        <dbReference type="Proteomes" id="UP000321926"/>
    </source>
</evidence>